<reference evidence="2 3" key="1">
    <citation type="submission" date="2020-10" db="EMBL/GenBank/DDBJ databases">
        <title>Bacillus sp. HD4P25, an endophyte from a halophyte.</title>
        <authorList>
            <person name="Sun J.-Q."/>
        </authorList>
    </citation>
    <scope>NUCLEOTIDE SEQUENCE [LARGE SCALE GENOMIC DNA]</scope>
    <source>
        <strain evidence="2 3">YIM 93174</strain>
    </source>
</reference>
<dbReference type="EMBL" id="JADCLJ010000024">
    <property type="protein sequence ID" value="MBE4909783.1"/>
    <property type="molecule type" value="Genomic_DNA"/>
</dbReference>
<accession>A0ABR9QMP9</accession>
<dbReference type="PROSITE" id="PS51257">
    <property type="entry name" value="PROKAR_LIPOPROTEIN"/>
    <property type="match status" value="1"/>
</dbReference>
<proteinExistence type="predicted"/>
<dbReference type="RefSeq" id="WP_193538774.1">
    <property type="nucleotide sequence ID" value="NZ_JADCLJ010000024.1"/>
</dbReference>
<evidence type="ECO:0000313" key="3">
    <source>
        <dbReference type="Proteomes" id="UP001516662"/>
    </source>
</evidence>
<name>A0ABR9QMP9_9BACI</name>
<feature type="region of interest" description="Disordered" evidence="1">
    <location>
        <begin position="86"/>
        <end position="110"/>
    </location>
</feature>
<comment type="caution">
    <text evidence="2">The sequence shown here is derived from an EMBL/GenBank/DDBJ whole genome shotgun (WGS) entry which is preliminary data.</text>
</comment>
<gene>
    <name evidence="2" type="ORF">IMZ08_17250</name>
</gene>
<sequence>MSKTKKLLSGIVSAAMITTMVGCGQQQQSLPPVPNDPECDDWEWDDEDGVWECDDRNSPRFGHFFFAGMFFASRSALRADSGFKNYKSSSSFKGGAKSGFGSGSKGGFGG</sequence>
<feature type="compositionally biased region" description="Gly residues" evidence="1">
    <location>
        <begin position="96"/>
        <end position="110"/>
    </location>
</feature>
<organism evidence="2 3">
    <name type="scientific">Litchfieldia luteola</name>
    <dbReference type="NCBI Taxonomy" id="682179"/>
    <lineage>
        <taxon>Bacteria</taxon>
        <taxon>Bacillati</taxon>
        <taxon>Bacillota</taxon>
        <taxon>Bacilli</taxon>
        <taxon>Bacillales</taxon>
        <taxon>Bacillaceae</taxon>
        <taxon>Litchfieldia</taxon>
    </lineage>
</organism>
<keyword evidence="3" id="KW-1185">Reference proteome</keyword>
<protein>
    <recommendedName>
        <fullName evidence="4">Lipoprotein</fullName>
    </recommendedName>
</protein>
<evidence type="ECO:0000313" key="2">
    <source>
        <dbReference type="EMBL" id="MBE4909783.1"/>
    </source>
</evidence>
<evidence type="ECO:0000256" key="1">
    <source>
        <dbReference type="SAM" id="MobiDB-lite"/>
    </source>
</evidence>
<dbReference type="Proteomes" id="UP001516662">
    <property type="component" value="Unassembled WGS sequence"/>
</dbReference>
<evidence type="ECO:0008006" key="4">
    <source>
        <dbReference type="Google" id="ProtNLM"/>
    </source>
</evidence>